<comment type="caution">
    <text evidence="2">The sequence shown here is derived from an EMBL/GenBank/DDBJ whole genome shotgun (WGS) entry which is preliminary data.</text>
</comment>
<feature type="compositionally biased region" description="Low complexity" evidence="1">
    <location>
        <begin position="535"/>
        <end position="546"/>
    </location>
</feature>
<organism evidence="2 3">
    <name type="scientific">Chionoecetes opilio</name>
    <name type="common">Atlantic snow crab</name>
    <name type="synonym">Cancer opilio</name>
    <dbReference type="NCBI Taxonomy" id="41210"/>
    <lineage>
        <taxon>Eukaryota</taxon>
        <taxon>Metazoa</taxon>
        <taxon>Ecdysozoa</taxon>
        <taxon>Arthropoda</taxon>
        <taxon>Crustacea</taxon>
        <taxon>Multicrustacea</taxon>
        <taxon>Malacostraca</taxon>
        <taxon>Eumalacostraca</taxon>
        <taxon>Eucarida</taxon>
        <taxon>Decapoda</taxon>
        <taxon>Pleocyemata</taxon>
        <taxon>Brachyura</taxon>
        <taxon>Eubrachyura</taxon>
        <taxon>Majoidea</taxon>
        <taxon>Majidae</taxon>
        <taxon>Chionoecetes</taxon>
    </lineage>
</organism>
<feature type="compositionally biased region" description="Pro residues" evidence="1">
    <location>
        <begin position="222"/>
        <end position="247"/>
    </location>
</feature>
<feature type="compositionally biased region" description="Pro residues" evidence="1">
    <location>
        <begin position="444"/>
        <end position="454"/>
    </location>
</feature>
<dbReference type="Proteomes" id="UP000770661">
    <property type="component" value="Unassembled WGS sequence"/>
</dbReference>
<feature type="compositionally biased region" description="Pro residues" evidence="1">
    <location>
        <begin position="334"/>
        <end position="397"/>
    </location>
</feature>
<feature type="compositionally biased region" description="Pro residues" evidence="1">
    <location>
        <begin position="407"/>
        <end position="423"/>
    </location>
</feature>
<reference evidence="2" key="1">
    <citation type="submission" date="2020-07" db="EMBL/GenBank/DDBJ databases">
        <title>The High-quality genome of the commercially important snow crab, Chionoecetes opilio.</title>
        <authorList>
            <person name="Jeong J.-H."/>
            <person name="Ryu S."/>
        </authorList>
    </citation>
    <scope>NUCLEOTIDE SEQUENCE</scope>
    <source>
        <strain evidence="2">MADBK_172401_WGS</strain>
        <tissue evidence="2">Digestive gland</tissue>
    </source>
</reference>
<protein>
    <submittedName>
        <fullName evidence="2">Uncharacterized protein</fullName>
    </submittedName>
</protein>
<evidence type="ECO:0000313" key="2">
    <source>
        <dbReference type="EMBL" id="KAG0716104.1"/>
    </source>
</evidence>
<proteinExistence type="predicted"/>
<evidence type="ECO:0000313" key="3">
    <source>
        <dbReference type="Proteomes" id="UP000770661"/>
    </source>
</evidence>
<keyword evidence="3" id="KW-1185">Reference proteome</keyword>
<feature type="compositionally biased region" description="Pro residues" evidence="1">
    <location>
        <begin position="152"/>
        <end position="172"/>
    </location>
</feature>
<feature type="region of interest" description="Disordered" evidence="1">
    <location>
        <begin position="147"/>
        <end position="483"/>
    </location>
</feature>
<feature type="compositionally biased region" description="Pro residues" evidence="1">
    <location>
        <begin position="572"/>
        <end position="595"/>
    </location>
</feature>
<feature type="compositionally biased region" description="Pro residues" evidence="1">
    <location>
        <begin position="196"/>
        <end position="213"/>
    </location>
</feature>
<feature type="region of interest" description="Disordered" evidence="1">
    <location>
        <begin position="520"/>
        <end position="626"/>
    </location>
</feature>
<dbReference type="EMBL" id="JACEEZ010019096">
    <property type="protein sequence ID" value="KAG0716104.1"/>
    <property type="molecule type" value="Genomic_DNA"/>
</dbReference>
<sequence>MLPGRWPELLLSGWCDVGAWCITRGVVVWRQVGPRGSSRAPATCRRHLYAAHAFLHEALKILRHGGVGTQKGWGRGVMFIGDLTSNYRELTGRLVTASPESQLPASGDTEMWREDEGCHTPPHKGLVCHWGYHFPLPPGSPKGVDEWCSIPNPAPPHNPSPSWDHPPLPPPAQTHEIPPLLHPSTPFPLLHHFSPFPTPAPTPEIPPSGPPPGGGWRGSPSTSPPPSTQIPPPAPTIPPPAQSPNPSPLCSIQEGDEGAPFPLLGPQNPTPSTPEPSTPFPLPHPSPRFHLLPPSPPFHLLPPSTKPFQNSPHPSTALPPPPHPQHSTSCPPSQNLPPPHPHQTNPLPPPKPFSPSPPPPNQIPKPPAPSPTIPNPLYPSPPFQPPAPPKPLPPPAPLQEGGWMGSIPPPAHFHTLPPSPHHPPIFTFLGPPQEEVGGWCPIPKIQPPPPPIPTPCSIHPHSTSRPPIRRGGDGWDWGSLSPSPPHPLPFPPPAPSRRWGMVPHSPSCPSAPFYLFPHPKGGGGVERCSIPPPSSNQTPSTSWPPSRRFGGMGAPFPPPRPKPGGGWIWGSIPPPAPSPPSKPPAPSIPLPPPAPLQAGDVTAPGVRPVPERADPGGPKFGGMGAN</sequence>
<accession>A0A8J5CMQ5</accession>
<name>A0A8J5CMQ5_CHIOP</name>
<evidence type="ECO:0000256" key="1">
    <source>
        <dbReference type="SAM" id="MobiDB-lite"/>
    </source>
</evidence>
<gene>
    <name evidence="2" type="ORF">GWK47_010432</name>
</gene>
<dbReference type="AlphaFoldDB" id="A0A8J5CMQ5"/>
<dbReference type="OrthoDB" id="428734at2759"/>
<dbReference type="PRINTS" id="PR01217">
    <property type="entry name" value="PRICHEXTENSN"/>
</dbReference>
<feature type="compositionally biased region" description="Pro residues" evidence="1">
    <location>
        <begin position="268"/>
        <end position="286"/>
    </location>
</feature>